<dbReference type="PANTHER" id="PTHR36849">
    <property type="entry name" value="CYTOPLASMIC PROTEIN-RELATED"/>
    <property type="match status" value="1"/>
</dbReference>
<dbReference type="Proteomes" id="UP000293483">
    <property type="component" value="Unassembled WGS sequence"/>
</dbReference>
<evidence type="ECO:0000313" key="1">
    <source>
        <dbReference type="EMBL" id="RZG68884.1"/>
    </source>
</evidence>
<reference evidence="1 2" key="1">
    <citation type="submission" date="2019-02" db="EMBL/GenBank/DDBJ databases">
        <title>The Batch Genome Submission of Acinetobacter spp. strains.</title>
        <authorList>
            <person name="Qin J."/>
            <person name="Hu Y."/>
            <person name="Ye H."/>
            <person name="Wei L."/>
            <person name="Feng Y."/>
            <person name="Zong Z."/>
        </authorList>
    </citation>
    <scope>NUCLEOTIDE SEQUENCE [LARGE SCALE GENOMIC DNA]</scope>
    <source>
        <strain evidence="1 2">WCHABo060081</strain>
    </source>
</reference>
<protein>
    <submittedName>
        <fullName evidence="1">DUF488 family protein</fullName>
    </submittedName>
</protein>
<dbReference type="AlphaFoldDB" id="A0A4Q7B1D7"/>
<comment type="caution">
    <text evidence="1">The sequence shown here is derived from an EMBL/GenBank/DDBJ whole genome shotgun (WGS) entry which is preliminary data.</text>
</comment>
<dbReference type="STRING" id="202951.GCA_001485025_00465"/>
<gene>
    <name evidence="1" type="ORF">EXE25_04230</name>
</gene>
<dbReference type="RefSeq" id="WP_130144265.1">
    <property type="nucleotide sequence ID" value="NZ_SGSU01000003.1"/>
</dbReference>
<accession>A0A4Q7B1D7</accession>
<dbReference type="InterPro" id="IPR052552">
    <property type="entry name" value="YeaO-like"/>
</dbReference>
<evidence type="ECO:0000313" key="2">
    <source>
        <dbReference type="Proteomes" id="UP000293483"/>
    </source>
</evidence>
<sequence>MDIQIKRIYDPADAADGKRIFIDRLWPRGIKKEQALLDGWPKTLTPSNELRKWYHQDIEQRWPEFQQRYAAELAGQHEAMQQLRDLARQHKVTLLTAAKNTGKSHADVLKKILEQ</sequence>
<name>A0A4Q7B1D7_9GAMM</name>
<dbReference type="EMBL" id="SGSU01000003">
    <property type="protein sequence ID" value="RZG68884.1"/>
    <property type="molecule type" value="Genomic_DNA"/>
</dbReference>
<dbReference type="PANTHER" id="PTHR36849:SF1">
    <property type="entry name" value="CYTOPLASMIC PROTEIN"/>
    <property type="match status" value="1"/>
</dbReference>
<dbReference type="Pfam" id="PF22752">
    <property type="entry name" value="DUF488-N3i"/>
    <property type="match status" value="1"/>
</dbReference>
<proteinExistence type="predicted"/>
<organism evidence="1 2">
    <name type="scientific">Acinetobacter bouvetii</name>
    <dbReference type="NCBI Taxonomy" id="202951"/>
    <lineage>
        <taxon>Bacteria</taxon>
        <taxon>Pseudomonadati</taxon>
        <taxon>Pseudomonadota</taxon>
        <taxon>Gammaproteobacteria</taxon>
        <taxon>Moraxellales</taxon>
        <taxon>Moraxellaceae</taxon>
        <taxon>Acinetobacter</taxon>
    </lineage>
</organism>